<accession>A0ABT8LM09</accession>
<sequence>MKIFMYPFVIQLAWIFIICCREDTSSIRQDGQSDLATATVTQLTAHTALLRWEKVANQNVSYSVWLNGKEIHSNIKETEVTLKALNPDSTYAGEIRAADGKGVTWKIPVLNFRINYPGQIYWGYNPVGFGEGFGRSVVRASDGGYLVINELALTNDRVILKNCITSFDADGKQQWKISLGGKIRSVTTTCDRGYALAGNTQPPEGHAMNVDVWVLKLDAHGRPQWRTSFGGTDQDYASYIFQASDGGYVIGGSSNPTIGVNESDSDYWIVRLDSLGNLLNEHNLGGAGVAFVRSVGEVSGQKHATEVETWRSGR</sequence>
<dbReference type="PANTHER" id="PTHR42754">
    <property type="entry name" value="ENDOGLUCANASE"/>
    <property type="match status" value="1"/>
</dbReference>
<dbReference type="Gene3D" id="2.60.40.10">
    <property type="entry name" value="Immunoglobulins"/>
    <property type="match status" value="1"/>
</dbReference>
<dbReference type="CDD" id="cd00063">
    <property type="entry name" value="FN3"/>
    <property type="match status" value="1"/>
</dbReference>
<proteinExistence type="predicted"/>
<dbReference type="InterPro" id="IPR003961">
    <property type="entry name" value="FN3_dom"/>
</dbReference>
<evidence type="ECO:0000313" key="1">
    <source>
        <dbReference type="EMBL" id="MDN5217461.1"/>
    </source>
</evidence>
<dbReference type="RefSeq" id="WP_346762797.1">
    <property type="nucleotide sequence ID" value="NZ_JAUJEB010000017.1"/>
</dbReference>
<comment type="caution">
    <text evidence="1">The sequence shown here is derived from an EMBL/GenBank/DDBJ whole genome shotgun (WGS) entry which is preliminary data.</text>
</comment>
<dbReference type="SUPFAM" id="SSF49265">
    <property type="entry name" value="Fibronectin type III"/>
    <property type="match status" value="1"/>
</dbReference>
<name>A0ABT8LM09_9BACT</name>
<dbReference type="Proteomes" id="UP001172083">
    <property type="component" value="Unassembled WGS sequence"/>
</dbReference>
<keyword evidence="2" id="KW-1185">Reference proteome</keyword>
<dbReference type="PANTHER" id="PTHR42754:SF1">
    <property type="entry name" value="LIPOPROTEIN"/>
    <property type="match status" value="1"/>
</dbReference>
<dbReference type="EMBL" id="JAUJEB010000017">
    <property type="protein sequence ID" value="MDN5217461.1"/>
    <property type="molecule type" value="Genomic_DNA"/>
</dbReference>
<evidence type="ECO:0000313" key="2">
    <source>
        <dbReference type="Proteomes" id="UP001172083"/>
    </source>
</evidence>
<reference evidence="1" key="1">
    <citation type="submission" date="2023-06" db="EMBL/GenBank/DDBJ databases">
        <title>Genomic of Agaribacillus aureum.</title>
        <authorList>
            <person name="Wang G."/>
        </authorList>
    </citation>
    <scope>NUCLEOTIDE SEQUENCE</scope>
    <source>
        <strain evidence="1">BMA12</strain>
    </source>
</reference>
<protein>
    <submittedName>
        <fullName evidence="1">Fibronectin type III domain-containing protein</fullName>
    </submittedName>
</protein>
<dbReference type="InterPro" id="IPR013783">
    <property type="entry name" value="Ig-like_fold"/>
</dbReference>
<dbReference type="InterPro" id="IPR036116">
    <property type="entry name" value="FN3_sf"/>
</dbReference>
<dbReference type="SUPFAM" id="SSF63829">
    <property type="entry name" value="Calcium-dependent phosphotriesterase"/>
    <property type="match status" value="1"/>
</dbReference>
<gene>
    <name evidence="1" type="ORF">QQ020_35645</name>
</gene>
<organism evidence="1 2">
    <name type="scientific">Agaribacillus aureus</name>
    <dbReference type="NCBI Taxonomy" id="3051825"/>
    <lineage>
        <taxon>Bacteria</taxon>
        <taxon>Pseudomonadati</taxon>
        <taxon>Bacteroidota</taxon>
        <taxon>Cytophagia</taxon>
        <taxon>Cytophagales</taxon>
        <taxon>Splendidivirgaceae</taxon>
        <taxon>Agaribacillus</taxon>
    </lineage>
</organism>